<name>A0A9J6GGT5_HAELO</name>
<dbReference type="InterPro" id="IPR026095">
    <property type="entry name" value="Myb/SANT-like_DNA-bd_dom_prot"/>
</dbReference>
<dbReference type="VEuPathDB" id="VectorBase:HLOH_053139"/>
<dbReference type="GO" id="GO:0016604">
    <property type="term" value="C:nuclear body"/>
    <property type="evidence" value="ECO:0007669"/>
    <property type="project" value="TreeGrafter"/>
</dbReference>
<dbReference type="PANTHER" id="PTHR22666:SF3">
    <property type="entry name" value="MYB_SANT-LIKE DNA-BINDING DOMAIN-CONTAINING PROTEIN 1"/>
    <property type="match status" value="1"/>
</dbReference>
<evidence type="ECO:0000259" key="2">
    <source>
        <dbReference type="Pfam" id="PF13837"/>
    </source>
</evidence>
<dbReference type="GO" id="GO:0045893">
    <property type="term" value="P:positive regulation of DNA-templated transcription"/>
    <property type="evidence" value="ECO:0007669"/>
    <property type="project" value="TreeGrafter"/>
</dbReference>
<dbReference type="Gene3D" id="1.10.10.60">
    <property type="entry name" value="Homeodomain-like"/>
    <property type="match status" value="1"/>
</dbReference>
<dbReference type="EMBL" id="JABSTR010000006">
    <property type="protein sequence ID" value="KAH9373736.1"/>
    <property type="molecule type" value="Genomic_DNA"/>
</dbReference>
<proteinExistence type="predicted"/>
<feature type="region of interest" description="Disordered" evidence="1">
    <location>
        <begin position="1"/>
        <end position="20"/>
    </location>
</feature>
<accession>A0A9J6GGT5</accession>
<protein>
    <recommendedName>
        <fullName evidence="2">Myb/SANT-like DNA-binding domain-containing protein</fullName>
    </recommendedName>
</protein>
<comment type="caution">
    <text evidence="3">The sequence shown here is derived from an EMBL/GenBank/DDBJ whole genome shotgun (WGS) entry which is preliminary data.</text>
</comment>
<evidence type="ECO:0000313" key="3">
    <source>
        <dbReference type="EMBL" id="KAH9373736.1"/>
    </source>
</evidence>
<organism evidence="3 4">
    <name type="scientific">Haemaphysalis longicornis</name>
    <name type="common">Bush tick</name>
    <dbReference type="NCBI Taxonomy" id="44386"/>
    <lineage>
        <taxon>Eukaryota</taxon>
        <taxon>Metazoa</taxon>
        <taxon>Ecdysozoa</taxon>
        <taxon>Arthropoda</taxon>
        <taxon>Chelicerata</taxon>
        <taxon>Arachnida</taxon>
        <taxon>Acari</taxon>
        <taxon>Parasitiformes</taxon>
        <taxon>Ixodida</taxon>
        <taxon>Ixodoidea</taxon>
        <taxon>Ixodidae</taxon>
        <taxon>Haemaphysalinae</taxon>
        <taxon>Haemaphysalis</taxon>
    </lineage>
</organism>
<sequence>MASGGNGSNANKKRKLHPARNVWTTTPSSVLIDCWEDRLDDLRGQKRNAGVYADITEALRKLGIKRTVAEVRYKIKNLSKMYSAHQPKKKKESCLETAPIVSYLEPRHTLPQWETLVVSLEKGM</sequence>
<evidence type="ECO:0000313" key="4">
    <source>
        <dbReference type="Proteomes" id="UP000821853"/>
    </source>
</evidence>
<dbReference type="InterPro" id="IPR044822">
    <property type="entry name" value="Myb_DNA-bind_4"/>
</dbReference>
<dbReference type="Pfam" id="PF13837">
    <property type="entry name" value="Myb_DNA-bind_4"/>
    <property type="match status" value="1"/>
</dbReference>
<dbReference type="AlphaFoldDB" id="A0A9J6GGT5"/>
<feature type="domain" description="Myb/SANT-like DNA-binding" evidence="2">
    <location>
        <begin position="20"/>
        <end position="92"/>
    </location>
</feature>
<dbReference type="PANTHER" id="PTHR22666">
    <property type="entry name" value="MYB_SANT-LIKE DNA-BINDING DOMAIN-CONTAINING PROTEIN 1"/>
    <property type="match status" value="1"/>
</dbReference>
<reference evidence="3 4" key="1">
    <citation type="journal article" date="2020" name="Cell">
        <title>Large-Scale Comparative Analyses of Tick Genomes Elucidate Their Genetic Diversity and Vector Capacities.</title>
        <authorList>
            <consortium name="Tick Genome and Microbiome Consortium (TIGMIC)"/>
            <person name="Jia N."/>
            <person name="Wang J."/>
            <person name="Shi W."/>
            <person name="Du L."/>
            <person name="Sun Y."/>
            <person name="Zhan W."/>
            <person name="Jiang J.F."/>
            <person name="Wang Q."/>
            <person name="Zhang B."/>
            <person name="Ji P."/>
            <person name="Bell-Sakyi L."/>
            <person name="Cui X.M."/>
            <person name="Yuan T.T."/>
            <person name="Jiang B.G."/>
            <person name="Yang W.F."/>
            <person name="Lam T.T."/>
            <person name="Chang Q.C."/>
            <person name="Ding S.J."/>
            <person name="Wang X.J."/>
            <person name="Zhu J.G."/>
            <person name="Ruan X.D."/>
            <person name="Zhao L."/>
            <person name="Wei J.T."/>
            <person name="Ye R.Z."/>
            <person name="Que T.C."/>
            <person name="Du C.H."/>
            <person name="Zhou Y.H."/>
            <person name="Cheng J.X."/>
            <person name="Dai P.F."/>
            <person name="Guo W.B."/>
            <person name="Han X.H."/>
            <person name="Huang E.J."/>
            <person name="Li L.F."/>
            <person name="Wei W."/>
            <person name="Gao Y.C."/>
            <person name="Liu J.Z."/>
            <person name="Shao H.Z."/>
            <person name="Wang X."/>
            <person name="Wang C.C."/>
            <person name="Yang T.C."/>
            <person name="Huo Q.B."/>
            <person name="Li W."/>
            <person name="Chen H.Y."/>
            <person name="Chen S.E."/>
            <person name="Zhou L.G."/>
            <person name="Ni X.B."/>
            <person name="Tian J.H."/>
            <person name="Sheng Y."/>
            <person name="Liu T."/>
            <person name="Pan Y.S."/>
            <person name="Xia L.Y."/>
            <person name="Li J."/>
            <person name="Zhao F."/>
            <person name="Cao W.C."/>
        </authorList>
    </citation>
    <scope>NUCLEOTIDE SEQUENCE [LARGE SCALE GENOMIC DNA]</scope>
    <source>
        <strain evidence="3">HaeL-2018</strain>
    </source>
</reference>
<dbReference type="OrthoDB" id="691673at2759"/>
<evidence type="ECO:0000256" key="1">
    <source>
        <dbReference type="SAM" id="MobiDB-lite"/>
    </source>
</evidence>
<dbReference type="Proteomes" id="UP000821853">
    <property type="component" value="Chromosome 4"/>
</dbReference>
<keyword evidence="4" id="KW-1185">Reference proteome</keyword>
<gene>
    <name evidence="3" type="ORF">HPB48_016582</name>
</gene>